<gene>
    <name evidence="7" type="ORF">PV08_03189</name>
</gene>
<evidence type="ECO:0000256" key="3">
    <source>
        <dbReference type="ARBA" id="ARBA00023015"/>
    </source>
</evidence>
<dbReference type="GeneID" id="27330272"/>
<evidence type="ECO:0000313" key="7">
    <source>
        <dbReference type="EMBL" id="KIW18900.1"/>
    </source>
</evidence>
<dbReference type="PANTHER" id="PTHR47338:SF4">
    <property type="entry name" value="ZN(II)2CYS6 TRANSCRIPTION FACTOR (EUROFUNG)"/>
    <property type="match status" value="1"/>
</dbReference>
<dbReference type="Proteomes" id="UP000053328">
    <property type="component" value="Unassembled WGS sequence"/>
</dbReference>
<dbReference type="AlphaFoldDB" id="A0A0D2BJZ2"/>
<evidence type="ECO:0000259" key="6">
    <source>
        <dbReference type="SMART" id="SM00906"/>
    </source>
</evidence>
<protein>
    <recommendedName>
        <fullName evidence="6">Xylanolytic transcriptional activator regulatory domain-containing protein</fullName>
    </recommendedName>
</protein>
<name>A0A0D2BJZ2_9EURO</name>
<dbReference type="GO" id="GO:0003677">
    <property type="term" value="F:DNA binding"/>
    <property type="evidence" value="ECO:0007669"/>
    <property type="project" value="InterPro"/>
</dbReference>
<accession>A0A0D2BJZ2</accession>
<feature type="domain" description="Xylanolytic transcriptional activator regulatory" evidence="6">
    <location>
        <begin position="141"/>
        <end position="213"/>
    </location>
</feature>
<dbReference type="GO" id="GO:0006351">
    <property type="term" value="P:DNA-templated transcription"/>
    <property type="evidence" value="ECO:0007669"/>
    <property type="project" value="InterPro"/>
</dbReference>
<dbReference type="GO" id="GO:0008270">
    <property type="term" value="F:zinc ion binding"/>
    <property type="evidence" value="ECO:0007669"/>
    <property type="project" value="InterPro"/>
</dbReference>
<evidence type="ECO:0000256" key="4">
    <source>
        <dbReference type="ARBA" id="ARBA00023163"/>
    </source>
</evidence>
<dbReference type="InterPro" id="IPR007219">
    <property type="entry name" value="XnlR_reg_dom"/>
</dbReference>
<keyword evidence="2" id="KW-0479">Metal-binding</keyword>
<sequence>MDRDNVPRAGSKFDKFGPEELEREATVPDRALLSAADLYFRYCHNQPYSIFHEASFRERLAAGTVPRHLCLALLASGRRFSALGRLHPLDAERISAYTEQAWKSVFLMSPAVAEQDAAVSLVQTILLLCVIDYSDGRCAAAWIKLGFGIRIAQCYRLNMEPPSGLNPAQREERRRVFWSVYLLDRLVSCGRDRPPAIQEDDCKLQLPSNEQCFREGSEHPTSTLDLLVGDAPIVTSLPAQSHFALLILMATTLNHVVQYTLREDKNHRHVVPWSSTSRYAALESTLLRLELNYGMNQPLEAVLTGASLPDGAVDPQIAGLLLYARALFHLSGCLLHHPFLLQQRISLTASRVPPDFLNRVWTSSKRHANALSMLQDVRRVGCVTVSCFRGYCAMVAGSIHSLFAGGGVEVERQASLQQYNTCLALLKDLSHYWKSSARMATRLERLHKNCVRYRQILDFHNDINVLPKLTALWESIDNWATPTRSPSPVPQQEGHVEGVVNQNQYGSLADFFDYSNFDLWEDSVGYQNMALETGFHGMNNPYLSVEAGWF</sequence>
<dbReference type="HOGENOM" id="CLU_015161_0_1_1"/>
<dbReference type="GO" id="GO:0005634">
    <property type="term" value="C:nucleus"/>
    <property type="evidence" value="ECO:0007669"/>
    <property type="project" value="UniProtKB-SubCell"/>
</dbReference>
<dbReference type="RefSeq" id="XP_016239116.1">
    <property type="nucleotide sequence ID" value="XM_016377546.1"/>
</dbReference>
<dbReference type="EMBL" id="KN847493">
    <property type="protein sequence ID" value="KIW18900.1"/>
    <property type="molecule type" value="Genomic_DNA"/>
</dbReference>
<dbReference type="GO" id="GO:0000981">
    <property type="term" value="F:DNA-binding transcription factor activity, RNA polymerase II-specific"/>
    <property type="evidence" value="ECO:0007669"/>
    <property type="project" value="InterPro"/>
</dbReference>
<keyword evidence="8" id="KW-1185">Reference proteome</keyword>
<dbReference type="CDD" id="cd12148">
    <property type="entry name" value="fungal_TF_MHR"/>
    <property type="match status" value="1"/>
</dbReference>
<evidence type="ECO:0000256" key="5">
    <source>
        <dbReference type="ARBA" id="ARBA00023242"/>
    </source>
</evidence>
<evidence type="ECO:0000313" key="8">
    <source>
        <dbReference type="Proteomes" id="UP000053328"/>
    </source>
</evidence>
<keyword evidence="4" id="KW-0804">Transcription</keyword>
<proteinExistence type="predicted"/>
<dbReference type="VEuPathDB" id="FungiDB:PV08_03189"/>
<organism evidence="7 8">
    <name type="scientific">Exophiala spinifera</name>
    <dbReference type="NCBI Taxonomy" id="91928"/>
    <lineage>
        <taxon>Eukaryota</taxon>
        <taxon>Fungi</taxon>
        <taxon>Dikarya</taxon>
        <taxon>Ascomycota</taxon>
        <taxon>Pezizomycotina</taxon>
        <taxon>Eurotiomycetes</taxon>
        <taxon>Chaetothyriomycetidae</taxon>
        <taxon>Chaetothyriales</taxon>
        <taxon>Herpotrichiellaceae</taxon>
        <taxon>Exophiala</taxon>
    </lineage>
</organism>
<keyword evidence="5" id="KW-0539">Nucleus</keyword>
<keyword evidence="3" id="KW-0805">Transcription regulation</keyword>
<dbReference type="InterPro" id="IPR050815">
    <property type="entry name" value="TF_fung"/>
</dbReference>
<dbReference type="SMART" id="SM00906">
    <property type="entry name" value="Fungal_trans"/>
    <property type="match status" value="1"/>
</dbReference>
<comment type="subcellular location">
    <subcellularLocation>
        <location evidence="1">Nucleus</location>
    </subcellularLocation>
</comment>
<dbReference type="Pfam" id="PF04082">
    <property type="entry name" value="Fungal_trans"/>
    <property type="match status" value="1"/>
</dbReference>
<dbReference type="STRING" id="91928.A0A0D2BJZ2"/>
<evidence type="ECO:0000256" key="2">
    <source>
        <dbReference type="ARBA" id="ARBA00022723"/>
    </source>
</evidence>
<reference evidence="7 8" key="1">
    <citation type="submission" date="2015-01" db="EMBL/GenBank/DDBJ databases">
        <title>The Genome Sequence of Exophiala spinifera CBS89968.</title>
        <authorList>
            <consortium name="The Broad Institute Genomics Platform"/>
            <person name="Cuomo C."/>
            <person name="de Hoog S."/>
            <person name="Gorbushina A."/>
            <person name="Stielow B."/>
            <person name="Teixiera M."/>
            <person name="Abouelleil A."/>
            <person name="Chapman S.B."/>
            <person name="Priest M."/>
            <person name="Young S.K."/>
            <person name="Wortman J."/>
            <person name="Nusbaum C."/>
            <person name="Birren B."/>
        </authorList>
    </citation>
    <scope>NUCLEOTIDE SEQUENCE [LARGE SCALE GENOMIC DNA]</scope>
    <source>
        <strain evidence="7 8">CBS 89968</strain>
    </source>
</reference>
<evidence type="ECO:0000256" key="1">
    <source>
        <dbReference type="ARBA" id="ARBA00004123"/>
    </source>
</evidence>
<dbReference type="PANTHER" id="PTHR47338">
    <property type="entry name" value="ZN(II)2CYS6 TRANSCRIPTION FACTOR (EUROFUNG)-RELATED"/>
    <property type="match status" value="1"/>
</dbReference>
<dbReference type="OrthoDB" id="424974at2759"/>